<dbReference type="OrthoDB" id="286358at2759"/>
<keyword evidence="2" id="KW-1185">Reference proteome</keyword>
<evidence type="ECO:0000313" key="2">
    <source>
        <dbReference type="Proteomes" id="UP000683925"/>
    </source>
</evidence>
<sequence>MGICESHTQDYLEKFQDSKQSVPCQYYTQTQQNRIKVPVLSSAAQNTLYSKRLIQGPNKICENMQQAIEL</sequence>
<name>A0A8S1WXL0_PAROT</name>
<proteinExistence type="predicted"/>
<gene>
    <name evidence="1" type="ORF">POCTA_138.1.T1030130</name>
</gene>
<reference evidence="1" key="1">
    <citation type="submission" date="2021-01" db="EMBL/GenBank/DDBJ databases">
        <authorList>
            <consortium name="Genoscope - CEA"/>
            <person name="William W."/>
        </authorList>
    </citation>
    <scope>NUCLEOTIDE SEQUENCE</scope>
</reference>
<comment type="caution">
    <text evidence="1">The sequence shown here is derived from an EMBL/GenBank/DDBJ whole genome shotgun (WGS) entry which is preliminary data.</text>
</comment>
<dbReference type="OMA" id="ICENMQQ"/>
<protein>
    <submittedName>
        <fullName evidence="1">Uncharacterized protein</fullName>
    </submittedName>
</protein>
<accession>A0A8S1WXL0</accession>
<organism evidence="1 2">
    <name type="scientific">Paramecium octaurelia</name>
    <dbReference type="NCBI Taxonomy" id="43137"/>
    <lineage>
        <taxon>Eukaryota</taxon>
        <taxon>Sar</taxon>
        <taxon>Alveolata</taxon>
        <taxon>Ciliophora</taxon>
        <taxon>Intramacronucleata</taxon>
        <taxon>Oligohymenophorea</taxon>
        <taxon>Peniculida</taxon>
        <taxon>Parameciidae</taxon>
        <taxon>Paramecium</taxon>
    </lineage>
</organism>
<dbReference type="EMBL" id="CAJJDP010000103">
    <property type="protein sequence ID" value="CAD8192939.1"/>
    <property type="molecule type" value="Genomic_DNA"/>
</dbReference>
<evidence type="ECO:0000313" key="1">
    <source>
        <dbReference type="EMBL" id="CAD8192939.1"/>
    </source>
</evidence>
<dbReference type="AlphaFoldDB" id="A0A8S1WXL0"/>
<dbReference type="Proteomes" id="UP000683925">
    <property type="component" value="Unassembled WGS sequence"/>
</dbReference>